<sequence length="439" mass="47362">MHEPGTLGLVSDTTASELAGVLTPEGFKLLNTLWRDGEYQSVKTLKLAESLRADGYEASVVNAVLTQLKLRTQAEAKFGPFVDQMIFTDAGLQQATSLQVAAHHARRFARAGVDEVVDLGSGLGADALAIAGIDIPVIAVEIDETTAAATTINLMPFPHARVQVADATQWVEDNPADAEIVRGFWLDPARRKTLSHGTVRIFEPEAFSPPLSFVEDLADAGHALGVKLGPALAHDVIPETAEAQWISLHGSVVEAVLWFNMTQRSDVRRAALVINAGGAAELTASTDFGGSPEVPVTGIEGATGYLYEPDGAVIRAGLITDLMVEHFMDGDATDAAAGRQLDEHIAYFCSDTYVETPFATGYRIVEVLPYKIKTLRSYIKNHHVTRLDIKKRGVDVSPEELRRTLMQGHKTNKPNAGAHLTLVLTRIGDARYAIVVEPI</sequence>
<gene>
    <name evidence="2" type="ORF">GCM10009720_05400</name>
</gene>
<keyword evidence="2" id="KW-0489">Methyltransferase</keyword>
<feature type="domain" description="THUMP-like" evidence="1">
    <location>
        <begin position="360"/>
        <end position="438"/>
    </location>
</feature>
<protein>
    <submittedName>
        <fullName evidence="2">50S ribosomal protein L11 methyltransferase</fullName>
    </submittedName>
</protein>
<name>A0ABP5FKL6_9MICC</name>
<proteinExistence type="predicted"/>
<dbReference type="GO" id="GO:0005840">
    <property type="term" value="C:ribosome"/>
    <property type="evidence" value="ECO:0007669"/>
    <property type="project" value="UniProtKB-KW"/>
</dbReference>
<keyword evidence="2" id="KW-0687">Ribonucleoprotein</keyword>
<comment type="caution">
    <text evidence="2">The sequence shown here is derived from an EMBL/GenBank/DDBJ whole genome shotgun (WGS) entry which is preliminary data.</text>
</comment>
<organism evidence="2 3">
    <name type="scientific">Yaniella flava</name>
    <dbReference type="NCBI Taxonomy" id="287930"/>
    <lineage>
        <taxon>Bacteria</taxon>
        <taxon>Bacillati</taxon>
        <taxon>Actinomycetota</taxon>
        <taxon>Actinomycetes</taxon>
        <taxon>Micrococcales</taxon>
        <taxon>Micrococcaceae</taxon>
        <taxon>Yaniella</taxon>
    </lineage>
</organism>
<dbReference type="GO" id="GO:0008168">
    <property type="term" value="F:methyltransferase activity"/>
    <property type="evidence" value="ECO:0007669"/>
    <property type="project" value="UniProtKB-KW"/>
</dbReference>
<keyword evidence="3" id="KW-1185">Reference proteome</keyword>
<dbReference type="EMBL" id="BAAAMN010000009">
    <property type="protein sequence ID" value="GAA2028558.1"/>
    <property type="molecule type" value="Genomic_DNA"/>
</dbReference>
<dbReference type="InterPro" id="IPR041497">
    <property type="entry name" value="Thump-like"/>
</dbReference>
<keyword evidence="2" id="KW-0689">Ribosomal protein</keyword>
<keyword evidence="2" id="KW-0808">Transferase</keyword>
<evidence type="ECO:0000259" key="1">
    <source>
        <dbReference type="Pfam" id="PF18096"/>
    </source>
</evidence>
<reference evidence="3" key="1">
    <citation type="journal article" date="2019" name="Int. J. Syst. Evol. Microbiol.">
        <title>The Global Catalogue of Microorganisms (GCM) 10K type strain sequencing project: providing services to taxonomists for standard genome sequencing and annotation.</title>
        <authorList>
            <consortium name="The Broad Institute Genomics Platform"/>
            <consortium name="The Broad Institute Genome Sequencing Center for Infectious Disease"/>
            <person name="Wu L."/>
            <person name="Ma J."/>
        </authorList>
    </citation>
    <scope>NUCLEOTIDE SEQUENCE [LARGE SCALE GENOMIC DNA]</scope>
    <source>
        <strain evidence="3">JCM 13595</strain>
    </source>
</reference>
<dbReference type="Pfam" id="PF18096">
    <property type="entry name" value="Thump_like"/>
    <property type="match status" value="1"/>
</dbReference>
<evidence type="ECO:0000313" key="2">
    <source>
        <dbReference type="EMBL" id="GAA2028558.1"/>
    </source>
</evidence>
<dbReference type="Gene3D" id="3.40.50.150">
    <property type="entry name" value="Vaccinia Virus protein VP39"/>
    <property type="match status" value="1"/>
</dbReference>
<dbReference type="CDD" id="cd02440">
    <property type="entry name" value="AdoMet_MTases"/>
    <property type="match status" value="1"/>
</dbReference>
<dbReference type="Proteomes" id="UP001501461">
    <property type="component" value="Unassembled WGS sequence"/>
</dbReference>
<dbReference type="InterPro" id="IPR029063">
    <property type="entry name" value="SAM-dependent_MTases_sf"/>
</dbReference>
<evidence type="ECO:0000313" key="3">
    <source>
        <dbReference type="Proteomes" id="UP001501461"/>
    </source>
</evidence>
<accession>A0ABP5FKL6</accession>
<dbReference type="GO" id="GO:0032259">
    <property type="term" value="P:methylation"/>
    <property type="evidence" value="ECO:0007669"/>
    <property type="project" value="UniProtKB-KW"/>
</dbReference>
<dbReference type="SUPFAM" id="SSF53335">
    <property type="entry name" value="S-adenosyl-L-methionine-dependent methyltransferases"/>
    <property type="match status" value="1"/>
</dbReference>